<feature type="transmembrane region" description="Helical" evidence="4">
    <location>
        <begin position="374"/>
        <end position="393"/>
    </location>
</feature>
<dbReference type="Proteomes" id="UP000071979">
    <property type="component" value="Unassembled WGS sequence"/>
</dbReference>
<feature type="domain" description="Major facilitator superfamily (MFS) profile" evidence="5">
    <location>
        <begin position="12"/>
        <end position="396"/>
    </location>
</feature>
<feature type="transmembrane region" description="Helical" evidence="4">
    <location>
        <begin position="249"/>
        <end position="268"/>
    </location>
</feature>
<accession>A0A8E1RVG2</accession>
<dbReference type="EMBL" id="LDSE01000066">
    <property type="protein sequence ID" value="KTS64600.1"/>
    <property type="molecule type" value="Genomic_DNA"/>
</dbReference>
<evidence type="ECO:0000256" key="4">
    <source>
        <dbReference type="SAM" id="Phobius"/>
    </source>
</evidence>
<gene>
    <name evidence="6" type="ORF">SA3R_22330</name>
</gene>
<comment type="caution">
    <text evidence="6">The sequence shown here is derived from an EMBL/GenBank/DDBJ whole genome shotgun (WGS) entry which is preliminary data.</text>
</comment>
<dbReference type="PANTHER" id="PTHR23546">
    <property type="entry name" value="TRANSPORT PROTEIN"/>
    <property type="match status" value="1"/>
</dbReference>
<proteinExistence type="predicted"/>
<feature type="transmembrane region" description="Helical" evidence="4">
    <location>
        <begin position="77"/>
        <end position="94"/>
    </location>
</feature>
<evidence type="ECO:0000256" key="2">
    <source>
        <dbReference type="ARBA" id="ARBA00022989"/>
    </source>
</evidence>
<feature type="transmembrane region" description="Helical" evidence="4">
    <location>
        <begin position="12"/>
        <end position="40"/>
    </location>
</feature>
<keyword evidence="2 4" id="KW-1133">Transmembrane helix</keyword>
<dbReference type="RefSeq" id="WP_058776280.1">
    <property type="nucleotide sequence ID" value="NZ_LDSD01000011.1"/>
</dbReference>
<dbReference type="InterPro" id="IPR011701">
    <property type="entry name" value="MFS"/>
</dbReference>
<dbReference type="Gene3D" id="1.20.1250.20">
    <property type="entry name" value="MFS general substrate transporter like domains"/>
    <property type="match status" value="2"/>
</dbReference>
<dbReference type="PANTHER" id="PTHR23546:SF1">
    <property type="entry name" value="MEMBRANE PROTEIN"/>
    <property type="match status" value="1"/>
</dbReference>
<dbReference type="GO" id="GO:0022857">
    <property type="term" value="F:transmembrane transporter activity"/>
    <property type="evidence" value="ECO:0007669"/>
    <property type="project" value="InterPro"/>
</dbReference>
<feature type="transmembrane region" description="Helical" evidence="4">
    <location>
        <begin position="142"/>
        <end position="160"/>
    </location>
</feature>
<feature type="transmembrane region" description="Helical" evidence="4">
    <location>
        <begin position="280"/>
        <end position="300"/>
    </location>
</feature>
<feature type="transmembrane region" description="Helical" evidence="4">
    <location>
        <begin position="166"/>
        <end position="194"/>
    </location>
</feature>
<reference evidence="6 7" key="1">
    <citation type="journal article" date="2016" name="Front. Microbiol.">
        <title>Genomic Resource of Rice Seed Associated Bacteria.</title>
        <authorList>
            <person name="Midha S."/>
            <person name="Bansal K."/>
            <person name="Sharma S."/>
            <person name="Kumar N."/>
            <person name="Patil P.P."/>
            <person name="Chaudhry V."/>
            <person name="Patil P.B."/>
        </authorList>
    </citation>
    <scope>NUCLEOTIDE SEQUENCE [LARGE SCALE GENOMIC DNA]</scope>
    <source>
        <strain evidence="6 7">SA3</strain>
    </source>
</reference>
<evidence type="ECO:0000259" key="5">
    <source>
        <dbReference type="PROSITE" id="PS50850"/>
    </source>
</evidence>
<sequence length="399" mass="44530">MAVSEIHKKDKISIFFIFTSFLLTVARGCMLPYIVVYIAAIFEKNITISGMVLTISSVAGIVLSLYSGKLALLKNGYSVLLFLTLGFFITLVFAPEADNVITFTIFLIALNLFYSCYEILLKVFFANQADENYKRRNFSSNYLAVNIGWAIGPLLGAMAQQTAMHAIFYLAALISFIPVIIIIMSVRILFGLTFRSNEQHDEAVIHPTSQNNRLLLIWLTMASFLGAFVYGNPIAYLSQFMIRMYSQETVSHIIALIMFVNAATVMIFQHFTVRLLSQKNLQFFIITGTACFIIGLMLFFYAGDRIFIWCIGMFFFAFGEVIYVPALFIMTDYLAPPSSRGDYFSVQNLGATGAAISPLVMGFMLSALSGMYSFIMLAAGILLSCFIITRVSLARSNIS</sequence>
<evidence type="ECO:0000256" key="1">
    <source>
        <dbReference type="ARBA" id="ARBA00022692"/>
    </source>
</evidence>
<evidence type="ECO:0000313" key="7">
    <source>
        <dbReference type="Proteomes" id="UP000071979"/>
    </source>
</evidence>
<evidence type="ECO:0000313" key="6">
    <source>
        <dbReference type="EMBL" id="KTS64600.1"/>
    </source>
</evidence>
<organism evidence="6 7">
    <name type="scientific">Pantoea dispersa</name>
    <dbReference type="NCBI Taxonomy" id="59814"/>
    <lineage>
        <taxon>Bacteria</taxon>
        <taxon>Pseudomonadati</taxon>
        <taxon>Pseudomonadota</taxon>
        <taxon>Gammaproteobacteria</taxon>
        <taxon>Enterobacterales</taxon>
        <taxon>Erwiniaceae</taxon>
        <taxon>Pantoea</taxon>
    </lineage>
</organism>
<dbReference type="AlphaFoldDB" id="A0A8E1RVG2"/>
<dbReference type="PROSITE" id="PS50850">
    <property type="entry name" value="MFS"/>
    <property type="match status" value="1"/>
</dbReference>
<feature type="transmembrane region" description="Helical" evidence="4">
    <location>
        <begin position="46"/>
        <end position="65"/>
    </location>
</feature>
<protein>
    <recommendedName>
        <fullName evidence="5">Major facilitator superfamily (MFS) profile domain-containing protein</fullName>
    </recommendedName>
</protein>
<keyword evidence="3 4" id="KW-0472">Membrane</keyword>
<evidence type="ECO:0000256" key="3">
    <source>
        <dbReference type="ARBA" id="ARBA00023136"/>
    </source>
</evidence>
<name>A0A8E1RVG2_9GAMM</name>
<feature type="transmembrane region" description="Helical" evidence="4">
    <location>
        <begin position="215"/>
        <end position="237"/>
    </location>
</feature>
<feature type="transmembrane region" description="Helical" evidence="4">
    <location>
        <begin position="100"/>
        <end position="121"/>
    </location>
</feature>
<feature type="transmembrane region" description="Helical" evidence="4">
    <location>
        <begin position="306"/>
        <end position="328"/>
    </location>
</feature>
<dbReference type="InterPro" id="IPR020846">
    <property type="entry name" value="MFS_dom"/>
</dbReference>
<keyword evidence="1 4" id="KW-0812">Transmembrane</keyword>
<dbReference type="SUPFAM" id="SSF103473">
    <property type="entry name" value="MFS general substrate transporter"/>
    <property type="match status" value="1"/>
</dbReference>
<feature type="transmembrane region" description="Helical" evidence="4">
    <location>
        <begin position="349"/>
        <end position="368"/>
    </location>
</feature>
<dbReference type="Pfam" id="PF07690">
    <property type="entry name" value="MFS_1"/>
    <property type="match status" value="1"/>
</dbReference>
<dbReference type="InterPro" id="IPR036259">
    <property type="entry name" value="MFS_trans_sf"/>
</dbReference>